<feature type="region of interest" description="Disordered" evidence="10">
    <location>
        <begin position="1220"/>
        <end position="1249"/>
    </location>
</feature>
<feature type="transmembrane region" description="Helical" evidence="11">
    <location>
        <begin position="2762"/>
        <end position="2784"/>
    </location>
</feature>
<feature type="compositionally biased region" description="Gly residues" evidence="10">
    <location>
        <begin position="1023"/>
        <end position="1039"/>
    </location>
</feature>
<evidence type="ECO:0000256" key="6">
    <source>
        <dbReference type="ARBA" id="ARBA00023065"/>
    </source>
</evidence>
<proteinExistence type="predicted"/>
<feature type="region of interest" description="Disordered" evidence="10">
    <location>
        <begin position="1023"/>
        <end position="1055"/>
    </location>
</feature>
<dbReference type="Gene3D" id="2.80.10.50">
    <property type="match status" value="2"/>
</dbReference>
<dbReference type="Pfam" id="PF08454">
    <property type="entry name" value="RIH_assoc"/>
    <property type="match status" value="1"/>
</dbReference>
<feature type="region of interest" description="Disordered" evidence="10">
    <location>
        <begin position="2296"/>
        <end position="2368"/>
    </location>
</feature>
<dbReference type="Pfam" id="PF01365">
    <property type="entry name" value="RYDR_ITPR"/>
    <property type="match status" value="2"/>
</dbReference>
<evidence type="ECO:0000256" key="9">
    <source>
        <dbReference type="ARBA" id="ARBA00023303"/>
    </source>
</evidence>
<dbReference type="KEGG" id="vcn:VOLCADRAFT_121781"/>
<dbReference type="Proteomes" id="UP000001058">
    <property type="component" value="Unassembled WGS sequence"/>
</dbReference>
<keyword evidence="14" id="KW-1185">Reference proteome</keyword>
<dbReference type="InterPro" id="IPR013662">
    <property type="entry name" value="RIH_assoc-dom"/>
</dbReference>
<dbReference type="InterPro" id="IPR015925">
    <property type="entry name" value="Ryanodine_IP3_receptor"/>
</dbReference>
<evidence type="ECO:0000256" key="10">
    <source>
        <dbReference type="SAM" id="MobiDB-lite"/>
    </source>
</evidence>
<dbReference type="STRING" id="3068.D8UKJ4"/>
<evidence type="ECO:0000256" key="2">
    <source>
        <dbReference type="ARBA" id="ARBA00022448"/>
    </source>
</evidence>
<dbReference type="GO" id="GO:0005262">
    <property type="term" value="F:calcium channel activity"/>
    <property type="evidence" value="ECO:0007669"/>
    <property type="project" value="InterPro"/>
</dbReference>
<feature type="region of interest" description="Disordered" evidence="10">
    <location>
        <begin position="1872"/>
        <end position="1891"/>
    </location>
</feature>
<feature type="compositionally biased region" description="Polar residues" evidence="10">
    <location>
        <begin position="1915"/>
        <end position="1925"/>
    </location>
</feature>
<accession>D8UKJ4</accession>
<keyword evidence="8" id="KW-1071">Ligand-gated ion channel</keyword>
<keyword evidence="7 11" id="KW-0472">Membrane</keyword>
<dbReference type="InterPro" id="IPR035910">
    <property type="entry name" value="RyR/IP3R_RIH_dom_sf"/>
</dbReference>
<feature type="transmembrane region" description="Helical" evidence="11">
    <location>
        <begin position="3015"/>
        <end position="3040"/>
    </location>
</feature>
<feature type="transmembrane region" description="Helical" evidence="11">
    <location>
        <begin position="2893"/>
        <end position="2914"/>
    </location>
</feature>
<feature type="region of interest" description="Disordered" evidence="10">
    <location>
        <begin position="3148"/>
        <end position="3167"/>
    </location>
</feature>
<evidence type="ECO:0000256" key="1">
    <source>
        <dbReference type="ARBA" id="ARBA00004127"/>
    </source>
</evidence>
<dbReference type="EMBL" id="GL378449">
    <property type="protein sequence ID" value="EFJ39749.1"/>
    <property type="molecule type" value="Genomic_DNA"/>
</dbReference>
<feature type="compositionally biased region" description="Basic and acidic residues" evidence="10">
    <location>
        <begin position="1229"/>
        <end position="1249"/>
    </location>
</feature>
<dbReference type="InterPro" id="IPR000699">
    <property type="entry name" value="RIH_dom"/>
</dbReference>
<dbReference type="InterPro" id="IPR014821">
    <property type="entry name" value="Ins145_P3_rcpt"/>
</dbReference>
<keyword evidence="5 11" id="KW-1133">Transmembrane helix</keyword>
<dbReference type="Gene3D" id="1.10.287.70">
    <property type="match status" value="1"/>
</dbReference>
<feature type="transmembrane region" description="Helical" evidence="11">
    <location>
        <begin position="519"/>
        <end position="537"/>
    </location>
</feature>
<dbReference type="PANTHER" id="PTHR13715">
    <property type="entry name" value="RYANODINE RECEPTOR AND IP3 RECEPTOR"/>
    <property type="match status" value="1"/>
</dbReference>
<dbReference type="GeneID" id="9626092"/>
<reference evidence="13 14" key="1">
    <citation type="journal article" date="2010" name="Science">
        <title>Genomic analysis of organismal complexity in the multicellular green alga Volvox carteri.</title>
        <authorList>
            <person name="Prochnik S.E."/>
            <person name="Umen J."/>
            <person name="Nedelcu A.M."/>
            <person name="Hallmann A."/>
            <person name="Miller S.M."/>
            <person name="Nishii I."/>
            <person name="Ferris P."/>
            <person name="Kuo A."/>
            <person name="Mitros T."/>
            <person name="Fritz-Laylin L.K."/>
            <person name="Hellsten U."/>
            <person name="Chapman J."/>
            <person name="Simakov O."/>
            <person name="Rensing S.A."/>
            <person name="Terry A."/>
            <person name="Pangilinan J."/>
            <person name="Kapitonov V."/>
            <person name="Jurka J."/>
            <person name="Salamov A."/>
            <person name="Shapiro H."/>
            <person name="Schmutz J."/>
            <person name="Grimwood J."/>
            <person name="Lindquist E."/>
            <person name="Lucas S."/>
            <person name="Grigoriev I.V."/>
            <person name="Schmitt R."/>
            <person name="Kirk D."/>
            <person name="Rokhsar D.S."/>
        </authorList>
    </citation>
    <scope>NUCLEOTIDE SEQUENCE [LARGE SCALE GENOMIC DNA]</scope>
    <source>
        <strain evidence="14">f. Nagariensis / Eve</strain>
    </source>
</reference>
<evidence type="ECO:0000256" key="3">
    <source>
        <dbReference type="ARBA" id="ARBA00022692"/>
    </source>
</evidence>
<feature type="transmembrane region" description="Helical" evidence="11">
    <location>
        <begin position="2934"/>
        <end position="2955"/>
    </location>
</feature>
<dbReference type="eggNOG" id="KOG2243">
    <property type="taxonomic scope" value="Eukaryota"/>
</dbReference>
<sequence>MEDLATRCLKYGDVIYLKTDGKQAFVSAQDRSTPQVRTEELADGADSPPDLKDCLFEVTKKYQYTQKKSLVLELTRNGVVPEEALASDSVSGFGEVLSATIAEPKLRQKLILLFDAYQREQRTNRNEFRQVVGESVLYGQVIQLRHVPTGKFVTIKRTAADVERGALKVVLEEGGQEGSWFQVFSGYRTKPEGGKLMPGEVVAFKGLAFSGNGLHVSAGDVRDPAMLPVDRHPYVTAFKEVCASPDVTSFKDLVANTVYINFLGAINDKFLYFQNPLTRPEPNRIGGPDCWRLELVAEGGFWSGMPLSHGCTIRIRHLATGTYLAALSSKAKEAARAWRARKAALATGPGGAGGGGPGGEGAPAGAGGEFGGGAGAAAAAAAVSGGGGGEMQNVLHSADEDVLYDEAFRLVLTKRYGVPDTLWELHTFTKEEMLGAKVYAFFKHVTTQFWLSGAGPPIPAQPSEDPDDPQPAAAAVAGAANAVRHPPGAVRQDRDPNWNSLLLLVRLLVLLVRQMLRPLAPLLVVVLVVVVVVVVVFSDWKVRDYRRVVGHQAEFAATTPQQQQQQLAVRPLRASVSTTVEEQMYPVVHPEKLERNVMLVVKVPEEFTSKISDLSRVMSQLKDLRHVLNKEKIPPEQELLELVAKGQEAEALARMADTQYPDKFRQRYPALNRSLKDLVRWMDKNTWSEAADAASPHLEYQALLRELGLIDLLVQYMDAARVRLFATSGKLRGTRLGGWVVESGKRCHRILQLCCQGNELNQAYLSKYAAMVMSHLSSPLTAPDTLAAMYEDNMAQMQTVSPAIVAASNWIVADIVGPGRHPLQVFCRAGLASRPGPEGQMRQTWVIRCLRNDDPGQEVAVDAAEFSSIEEDLSKRSIKEWDLSSEETAYSPRELFIYYCFSLKFIVSLCYGRNSLARDQILRASAKYGLGLEFDALQKAVTNKALPYSMRTYMVQVLRALYVDIEPYQTLKLPRHIRLMSKKGAIRVSLKTNPNSETINTLIRTVLEQLRLATTSAGGAGVETGAAATGGGGGGGGGDGGDKEDDGGVYQPAERGERTVGRNTLVLNYLKMVHEMFHLGMMDLDSGVTQEVLAVLLDIIQKLDSMPLDKPARFQRSYTSKVVMQAKKVALATIDFALDMKSEQQCAAVFDRFAQWQRSPERLAKVHAQISRMGNATISGLRVLGASVRAVATLTTTAANKVLPTPGTSRINLGAMGMKGAGGDMEAPPPREDSGEGDGEMIRRSDGPERWAEEAADALAADNEDGDFPLFKLDTIRDTEPLYVQAGSPIMKMFDLVRYDDQELTARTFQLVERLTSKREKLLEELMRTFVVTDDELIALAAWAIKQVETAQHAYNYMGSLDPSESRDACAKAARAIDALTSLLIPLQHVTVSTGIMEGEEGEGEEKGGQPERIFVSKTTAANCQYLMFDLQIHLMVLKFLKLPLKRKHQSDARKIQIAEDPSRQNVFRACLLFLRHFMVVGDLETPSANVSSHANQRAVLPSLELLLSFLDTHGLPASDTVIALFINNLADAATEGEKVIRKLIKLITRYGDKKHAGWLELLGKVMVVNGNPIKRNQMVAMQLITQYGEDTMLLLSGDAGLDELRKLLASERLTAKANAVPPLLADCCVGKEPELVVKASGYMSLPQVLDVLLLQPSQDAPESNLRYVQRAYWRLLQHCYFATDTDNTKVQVRNGANRIWPLAEVEADGGAAGGEGGGDGGGELAAATSVLLQRFLDLPGAGEESSKNRAGGAVESCLMQAVLEEVKRALADPSDALANADSATFFLVTSVFPALKDYFEHHWHSHLPKLHTTPIVLLEDLFNNLMDLFDALKRLKDVANSQAVKAEIKLAITNTRALLSAMPPEANTADRTFETHTTGGGGRGGGLGPTAANTGRSLVSFADGGGGPNGGGSAPSTSQHTALTATSQKLVQRDWMQYLRALSERVSVEINLRSYEVVEVSRPGALVEAIKTAASSLGMGEGDTILEQASLLRLARILAARYGRRVPGTSPPMCFEVVVEMLCKLLGGRSGRPGESGAVVVGGGGGGGVRGGVGPTGWKPALLVKMVRAVCAAAVLDDGAGAEDGDALRNAWASLGLLRDGGKGGEVVSKWQPPSLELLTWRQCKYDKLGATRAAVTLLAHPMPEVQLEALKVLEVLLQSGNQAVQATIYDILKDGSELTDAVFANFKAAFDRCRKYVTRRVYVRNTRAIKSRRKDVAEEAKKAVTGAVKSILSGGSRVAGAAGGLGLKAVKLVAAAPSELGTLGSMVAASGDHLMAVASKGLLNLQTAGSGDLQEQEEAAAAAAAGGGGGGAGMGERGSRGNSGVLAAVPEDGTPEERQTTGAHAFTPSTGDVGGGGEEEEEDEEEVRWEDKSAKLNNADNAYEFTKVLLNVLKSMVEGHYKNLQHVLQLQPHSTSSMDLVVEAVDLLNVLQGPCSSNQQSLAGTNFLASCNRIFGCIGYSAKHVPRPDDRSGEDRKISLNMCNVKSALLNLLASLLEACPSEDVPGRCSEILDFGVVDRQIGRLCSVLGMAGTPPRYPADGEDVADCDPEVPEEAELINISSKLEDELLLFCSYILKLHSVTPSRPPPLPYIWALHNGAEVDKMDELTPEQQLYAGELQAFLQRRLGYVEINWRGQLVEPFFFKLTPECSNLVTSKLWCDVTLDRINNTVSPDSRAFPTVKAAELVEVLEDVVDDIELESRLGRNRWLKAVSIMAQYRMRLLELTFYLAVGTLIFQALADARWSPHTSFQERGENWATIVLSVAVMLQSTCTILLYTSFVYTELNKYMSHGVPKTIAAMNQLAGRMREIFTYGSGGGGGGGQPRGGGGVGAENEEEVLDQGVFAARELGLPPPPLNRRRGWGDFFQLAAAVVATICRYAKFWYFNMLVSASLAGFFVSPFFLVFHFTIYFLDFDSGKQLVMAIQRSGMNILNTFVLAVLAIYTFAVVTFLVFQEPTTADKGDGPPCDTFYQCMGAHMLTGIMGDISNLFNSDLWDTVPSQVGEDGLQQARTLFVLFFFMIWNFVLSNIFVGLIASAFEAIRDDQNTITSDRLSKCLICSQDMYLFNEKIQGGFEEHIIKQHNALSYVFFLHHLRATAPEDYTGTESVVRAVLDSAKTSTDKGTWLPVSKSLAVMHATAAAAAAASGGAGGAGSREAGPGGGPSS</sequence>
<dbReference type="SUPFAM" id="SSF100909">
    <property type="entry name" value="IP3 receptor type 1 binding core, domain 2"/>
    <property type="match status" value="2"/>
</dbReference>
<dbReference type="Pfam" id="PF08709">
    <property type="entry name" value="Ins145_P3_rec"/>
    <property type="match status" value="1"/>
</dbReference>
<feature type="compositionally biased region" description="Gly residues" evidence="10">
    <location>
        <begin position="1879"/>
        <end position="1889"/>
    </location>
</feature>
<keyword evidence="9" id="KW-0407">Ion channel</keyword>
<evidence type="ECO:0000259" key="12">
    <source>
        <dbReference type="PROSITE" id="PS50919"/>
    </source>
</evidence>
<dbReference type="InterPro" id="IPR016093">
    <property type="entry name" value="MIR_motif"/>
</dbReference>
<dbReference type="InterPro" id="IPR005821">
    <property type="entry name" value="Ion_trans_dom"/>
</dbReference>
<evidence type="ECO:0000313" key="13">
    <source>
        <dbReference type="EMBL" id="EFJ39749.1"/>
    </source>
</evidence>
<dbReference type="InterPro" id="IPR036300">
    <property type="entry name" value="MIR_dom_sf"/>
</dbReference>
<feature type="compositionally biased region" description="Acidic residues" evidence="10">
    <location>
        <begin position="2359"/>
        <end position="2368"/>
    </location>
</feature>
<evidence type="ECO:0000256" key="8">
    <source>
        <dbReference type="ARBA" id="ARBA00023286"/>
    </source>
</evidence>
<evidence type="ECO:0000256" key="5">
    <source>
        <dbReference type="ARBA" id="ARBA00022989"/>
    </source>
</evidence>
<feature type="compositionally biased region" description="Gly residues" evidence="10">
    <location>
        <begin position="3149"/>
        <end position="3167"/>
    </location>
</feature>
<evidence type="ECO:0000256" key="7">
    <source>
        <dbReference type="ARBA" id="ARBA00023136"/>
    </source>
</evidence>
<dbReference type="RefSeq" id="XP_002959187.1">
    <property type="nucleotide sequence ID" value="XM_002959141.1"/>
</dbReference>
<feature type="domain" description="MIR" evidence="12">
    <location>
        <begin position="133"/>
        <end position="186"/>
    </location>
</feature>
<dbReference type="GO" id="GO:0016020">
    <property type="term" value="C:membrane"/>
    <property type="evidence" value="ECO:0007669"/>
    <property type="project" value="InterPro"/>
</dbReference>
<keyword evidence="6" id="KW-0406">Ion transport</keyword>
<protein>
    <recommendedName>
        <fullName evidence="12">MIR domain-containing protein</fullName>
    </recommendedName>
</protein>
<name>D8UKJ4_VOLCA</name>
<keyword evidence="4" id="KW-0677">Repeat</keyword>
<comment type="subcellular location">
    <subcellularLocation>
        <location evidence="1">Endomembrane system</location>
        <topology evidence="1">Multi-pass membrane protein</topology>
    </subcellularLocation>
</comment>
<evidence type="ECO:0000313" key="14">
    <source>
        <dbReference type="Proteomes" id="UP000001058"/>
    </source>
</evidence>
<dbReference type="OrthoDB" id="2016580at2759"/>
<dbReference type="eggNOG" id="KOG3533">
    <property type="taxonomic scope" value="Eukaryota"/>
</dbReference>
<organism evidence="14">
    <name type="scientific">Volvox carteri f. nagariensis</name>
    <dbReference type="NCBI Taxonomy" id="3068"/>
    <lineage>
        <taxon>Eukaryota</taxon>
        <taxon>Viridiplantae</taxon>
        <taxon>Chlorophyta</taxon>
        <taxon>core chlorophytes</taxon>
        <taxon>Chlorophyceae</taxon>
        <taxon>CS clade</taxon>
        <taxon>Chlamydomonadales</taxon>
        <taxon>Volvocaceae</taxon>
        <taxon>Volvox</taxon>
    </lineage>
</organism>
<gene>
    <name evidence="13" type="ORF">VOLCADRAFT_121781</name>
</gene>
<dbReference type="PANTHER" id="PTHR13715:SF99">
    <property type="entry name" value="INOSITOL 1,4,5-TRISPHOSPHATE RECEPTOR-LIKE PROTEIN A"/>
    <property type="match status" value="1"/>
</dbReference>
<evidence type="ECO:0000256" key="11">
    <source>
        <dbReference type="SAM" id="Phobius"/>
    </source>
</evidence>
<feature type="compositionally biased region" description="Gly residues" evidence="10">
    <location>
        <begin position="1904"/>
        <end position="1914"/>
    </location>
</feature>
<keyword evidence="3 11" id="KW-0812">Transmembrane</keyword>
<dbReference type="SUPFAM" id="SSF82109">
    <property type="entry name" value="MIR domain"/>
    <property type="match status" value="1"/>
</dbReference>
<feature type="region of interest" description="Disordered" evidence="10">
    <location>
        <begin position="1898"/>
        <end position="1925"/>
    </location>
</feature>
<dbReference type="InParanoid" id="D8UKJ4"/>
<dbReference type="GO" id="GO:0012505">
    <property type="term" value="C:endomembrane system"/>
    <property type="evidence" value="ECO:0007669"/>
    <property type="project" value="UniProtKB-SubCell"/>
</dbReference>
<dbReference type="PROSITE" id="PS50919">
    <property type="entry name" value="MIR"/>
    <property type="match status" value="1"/>
</dbReference>
<evidence type="ECO:0000256" key="4">
    <source>
        <dbReference type="ARBA" id="ARBA00022737"/>
    </source>
</evidence>
<feature type="transmembrane region" description="Helical" evidence="11">
    <location>
        <begin position="2724"/>
        <end position="2742"/>
    </location>
</feature>
<keyword evidence="2" id="KW-0813">Transport</keyword>
<feature type="compositionally biased region" description="Gly residues" evidence="10">
    <location>
        <begin position="2307"/>
        <end position="2318"/>
    </location>
</feature>
<dbReference type="Pfam" id="PF00520">
    <property type="entry name" value="Ion_trans"/>
    <property type="match status" value="1"/>
</dbReference>